<sequence>MSQQTPQYSGQQYSGQPSRNQTPLIVMFVVLGLLLVGILVTGGVLLLRNNNDDGKPAVEKVATRPSTPEAVQFRPVVKAEPNGCGASTTTASADTACGSDGIRYTLGKARLDGTHVTEVVAAQSPDKVAWVVNLRLDDEGSKAFAQLTAGLATRTPPENQLAIVVRGKVVTAPTVMSEITGGKVQISAKTRAEAEKTAADITG</sequence>
<gene>
    <name evidence="3" type="ORF">GCM10009554_47870</name>
</gene>
<evidence type="ECO:0000313" key="4">
    <source>
        <dbReference type="Proteomes" id="UP001500542"/>
    </source>
</evidence>
<dbReference type="Pfam" id="PF22599">
    <property type="entry name" value="SecDF_P1_head"/>
    <property type="match status" value="1"/>
</dbReference>
<proteinExistence type="predicted"/>
<protein>
    <recommendedName>
        <fullName evidence="2">SecDF P1 head subdomain domain-containing protein</fullName>
    </recommendedName>
</protein>
<name>A0ABN1R1C2_9ACTN</name>
<dbReference type="InterPro" id="IPR054384">
    <property type="entry name" value="SecDF_P1_head"/>
</dbReference>
<feature type="domain" description="SecDF P1 head subdomain" evidence="2">
    <location>
        <begin position="101"/>
        <end position="199"/>
    </location>
</feature>
<dbReference type="RefSeq" id="WP_343974171.1">
    <property type="nucleotide sequence ID" value="NZ_BAAAHK010000012.1"/>
</dbReference>
<dbReference type="Proteomes" id="UP001500542">
    <property type="component" value="Unassembled WGS sequence"/>
</dbReference>
<organism evidence="3 4">
    <name type="scientific">Kribbella koreensis</name>
    <dbReference type="NCBI Taxonomy" id="57909"/>
    <lineage>
        <taxon>Bacteria</taxon>
        <taxon>Bacillati</taxon>
        <taxon>Actinomycetota</taxon>
        <taxon>Actinomycetes</taxon>
        <taxon>Propionibacteriales</taxon>
        <taxon>Kribbellaceae</taxon>
        <taxon>Kribbella</taxon>
    </lineage>
</organism>
<evidence type="ECO:0000313" key="3">
    <source>
        <dbReference type="EMBL" id="GAA0949355.1"/>
    </source>
</evidence>
<comment type="caution">
    <text evidence="3">The sequence shown here is derived from an EMBL/GenBank/DDBJ whole genome shotgun (WGS) entry which is preliminary data.</text>
</comment>
<evidence type="ECO:0000256" key="1">
    <source>
        <dbReference type="SAM" id="Phobius"/>
    </source>
</evidence>
<dbReference type="Gene3D" id="3.30.1360.200">
    <property type="match status" value="1"/>
</dbReference>
<keyword evidence="1" id="KW-0472">Membrane</keyword>
<accession>A0ABN1R1C2</accession>
<feature type="transmembrane region" description="Helical" evidence="1">
    <location>
        <begin position="24"/>
        <end position="47"/>
    </location>
</feature>
<evidence type="ECO:0000259" key="2">
    <source>
        <dbReference type="Pfam" id="PF22599"/>
    </source>
</evidence>
<keyword evidence="1" id="KW-1133">Transmembrane helix</keyword>
<keyword evidence="1" id="KW-0812">Transmembrane</keyword>
<reference evidence="3 4" key="1">
    <citation type="journal article" date="2019" name="Int. J. Syst. Evol. Microbiol.">
        <title>The Global Catalogue of Microorganisms (GCM) 10K type strain sequencing project: providing services to taxonomists for standard genome sequencing and annotation.</title>
        <authorList>
            <consortium name="The Broad Institute Genomics Platform"/>
            <consortium name="The Broad Institute Genome Sequencing Center for Infectious Disease"/>
            <person name="Wu L."/>
            <person name="Ma J."/>
        </authorList>
    </citation>
    <scope>NUCLEOTIDE SEQUENCE [LARGE SCALE GENOMIC DNA]</scope>
    <source>
        <strain evidence="3 4">JCM 10977</strain>
    </source>
</reference>
<keyword evidence="4" id="KW-1185">Reference proteome</keyword>
<dbReference type="EMBL" id="BAAAHK010000012">
    <property type="protein sequence ID" value="GAA0949355.1"/>
    <property type="molecule type" value="Genomic_DNA"/>
</dbReference>